<dbReference type="GO" id="GO:0008726">
    <property type="term" value="F:alkanesulfonate monooxygenase activity"/>
    <property type="evidence" value="ECO:0007669"/>
    <property type="project" value="TreeGrafter"/>
</dbReference>
<proteinExistence type="predicted"/>
<evidence type="ECO:0000256" key="4">
    <source>
        <dbReference type="ARBA" id="ARBA00023033"/>
    </source>
</evidence>
<dbReference type="Gene3D" id="3.20.20.30">
    <property type="entry name" value="Luciferase-like domain"/>
    <property type="match status" value="1"/>
</dbReference>
<protein>
    <submittedName>
        <fullName evidence="6">Monooxygenase</fullName>
    </submittedName>
</protein>
<dbReference type="GO" id="GO:0046306">
    <property type="term" value="P:alkanesulfonate catabolic process"/>
    <property type="evidence" value="ECO:0007669"/>
    <property type="project" value="TreeGrafter"/>
</dbReference>
<dbReference type="InterPro" id="IPR011251">
    <property type="entry name" value="Luciferase-like_dom"/>
</dbReference>
<accession>A0A918QT70</accession>
<keyword evidence="7" id="KW-1185">Reference proteome</keyword>
<organism evidence="6 7">
    <name type="scientific">Streptomyces echinoruber</name>
    <dbReference type="NCBI Taxonomy" id="68898"/>
    <lineage>
        <taxon>Bacteria</taxon>
        <taxon>Bacillati</taxon>
        <taxon>Actinomycetota</taxon>
        <taxon>Actinomycetes</taxon>
        <taxon>Kitasatosporales</taxon>
        <taxon>Streptomycetaceae</taxon>
        <taxon>Streptomyces</taxon>
    </lineage>
</organism>
<dbReference type="PANTHER" id="PTHR42847">
    <property type="entry name" value="ALKANESULFONATE MONOOXYGENASE"/>
    <property type="match status" value="1"/>
</dbReference>
<evidence type="ECO:0000256" key="2">
    <source>
        <dbReference type="ARBA" id="ARBA00022643"/>
    </source>
</evidence>
<evidence type="ECO:0000313" key="6">
    <source>
        <dbReference type="EMBL" id="GGZ70823.1"/>
    </source>
</evidence>
<evidence type="ECO:0000256" key="3">
    <source>
        <dbReference type="ARBA" id="ARBA00023002"/>
    </source>
</evidence>
<gene>
    <name evidence="6" type="ORF">GCM10010389_05410</name>
</gene>
<evidence type="ECO:0000259" key="5">
    <source>
        <dbReference type="Pfam" id="PF00296"/>
    </source>
</evidence>
<dbReference type="SUPFAM" id="SSF51679">
    <property type="entry name" value="Bacterial luciferase-like"/>
    <property type="match status" value="1"/>
</dbReference>
<evidence type="ECO:0000313" key="7">
    <source>
        <dbReference type="Proteomes" id="UP000623010"/>
    </source>
</evidence>
<name>A0A918QT70_9ACTN</name>
<dbReference type="InterPro" id="IPR036661">
    <property type="entry name" value="Luciferase-like_sf"/>
</dbReference>
<feature type="domain" description="Luciferase-like" evidence="5">
    <location>
        <begin position="7"/>
        <end position="236"/>
    </location>
</feature>
<dbReference type="PANTHER" id="PTHR42847:SF4">
    <property type="entry name" value="ALKANESULFONATE MONOOXYGENASE-RELATED"/>
    <property type="match status" value="1"/>
</dbReference>
<dbReference type="Pfam" id="PF00296">
    <property type="entry name" value="Bac_luciferase"/>
    <property type="match status" value="1"/>
</dbReference>
<dbReference type="Proteomes" id="UP000623010">
    <property type="component" value="Unassembled WGS sequence"/>
</dbReference>
<dbReference type="InterPro" id="IPR050172">
    <property type="entry name" value="SsuD_RutA_monooxygenase"/>
</dbReference>
<keyword evidence="2" id="KW-0288">FMN</keyword>
<evidence type="ECO:0000256" key="1">
    <source>
        <dbReference type="ARBA" id="ARBA00022630"/>
    </source>
</evidence>
<keyword evidence="3" id="KW-0560">Oxidoreductase</keyword>
<dbReference type="AlphaFoldDB" id="A0A918QT70"/>
<keyword evidence="1" id="KW-0285">Flavoprotein</keyword>
<reference evidence="6" key="1">
    <citation type="journal article" date="2014" name="Int. J. Syst. Evol. Microbiol.">
        <title>Complete genome sequence of Corynebacterium casei LMG S-19264T (=DSM 44701T), isolated from a smear-ripened cheese.</title>
        <authorList>
            <consortium name="US DOE Joint Genome Institute (JGI-PGF)"/>
            <person name="Walter F."/>
            <person name="Albersmeier A."/>
            <person name="Kalinowski J."/>
            <person name="Ruckert C."/>
        </authorList>
    </citation>
    <scope>NUCLEOTIDE SEQUENCE</scope>
    <source>
        <strain evidence="6">JCM 5016</strain>
    </source>
</reference>
<sequence>MLRFGVHSGQQYQDFDACLTLWQRAEEWGYDWASIFDHYRPPLGGPAGPCFDGPTLLSALAVRTSRIRCAMLVSAVTWRHPAVAASIAATVDHVSGGRLEFGVGAGGPDLGYDQYGIPFPDTRTRLDMLDEACEVMRGLWTRESVDFTGRHFRLSGARLEPKPVQARLPLVIGGGGEKRTLRVVARHADVWNTLITDLPVYRRKLDVLAGHCAEIGRDMDEIRPSITFRAVLAADERRVGLRRDERLAMLPTGSSDLKEYLTFGTPEQLVADLLPYVRLGVKDFLLGLRPPVDWETMRLFAERVVPALHEAEASTVHG</sequence>
<dbReference type="EMBL" id="BMWH01000001">
    <property type="protein sequence ID" value="GGZ70823.1"/>
    <property type="molecule type" value="Genomic_DNA"/>
</dbReference>
<keyword evidence="4 6" id="KW-0503">Monooxygenase</keyword>
<reference evidence="6" key="2">
    <citation type="submission" date="2020-09" db="EMBL/GenBank/DDBJ databases">
        <authorList>
            <person name="Sun Q."/>
            <person name="Ohkuma M."/>
        </authorList>
    </citation>
    <scope>NUCLEOTIDE SEQUENCE</scope>
    <source>
        <strain evidence="6">JCM 5016</strain>
    </source>
</reference>
<comment type="caution">
    <text evidence="6">The sequence shown here is derived from an EMBL/GenBank/DDBJ whole genome shotgun (WGS) entry which is preliminary data.</text>
</comment>